<dbReference type="Proteomes" id="UP001308005">
    <property type="component" value="Unassembled WGS sequence"/>
</dbReference>
<sequence length="636" mass="69707">MTSQANTLQAMQADAALDPAIRFDAPLVECPTAPSAILLTGATGFLGGYLLAELLDTTQATVHCLVRAADAAAAAQRLQEHLQFYGLWKPEWRERIVAVCGDLAQPRLGLGAAAFASLGAAVEAIYHNGAAVNIVTPYAQARAANVQGTQEVLRLAGLERTKPLHYVSTMGIVFNQPTERVLETDAVDPALQRNGYTQSKWVAEQLVHQAIARGLPASIYRPVRVMGHSRDGVIGNFDDFLYLIFEGVVKMNQYPAVEGEINFVPVDYACPALVALSQQADSFGKTFHLTNPQAESWVSLFEKIASLGYPLAQVSVADWFEEVGKRAKQEPDNSLYKYLKMIERMPNNIFSKKPAFDDANARAGLQGTGLSAPPVDMNLVGAYFRHFQQAGLVPRPDRSQFVAFTNRLLAESRTFKEKQPFTWQEMEFVAYPTVFSPTLFKDTFFYIRQIPIRAGETFLEMCCGAGLLSVIAAMKGASRVVAADINPHAIDNTLENARLHGVADKVQAYAGDMFAALPDEEQFDLVFANLPYVAVIDKASEDDRSLEILAMHDPGYGAIETYFRDGGRYVKPGGRLLIGFSSSVGDVGILHRFADQYGWSLQLLTNKRFPNANNYSLEIYQLLKRAALVADAGDGA</sequence>
<dbReference type="InterPro" id="IPR013120">
    <property type="entry name" value="FAR_NAD-bd"/>
</dbReference>
<dbReference type="CDD" id="cd02440">
    <property type="entry name" value="AdoMet_MTases"/>
    <property type="match status" value="1"/>
</dbReference>
<gene>
    <name evidence="4" type="ORF">VSS37_09700</name>
</gene>
<evidence type="ECO:0000256" key="1">
    <source>
        <dbReference type="ARBA" id="ARBA00022450"/>
    </source>
</evidence>
<dbReference type="SUPFAM" id="SSF51735">
    <property type="entry name" value="NAD(P)-binding Rossmann-fold domains"/>
    <property type="match status" value="1"/>
</dbReference>
<dbReference type="CDD" id="cd05235">
    <property type="entry name" value="SDR_e1"/>
    <property type="match status" value="1"/>
</dbReference>
<reference evidence="5" key="1">
    <citation type="submission" date="2023-07" db="EMBL/GenBank/DDBJ databases">
        <title>The carbon used by Thiothrix.</title>
        <authorList>
            <person name="Chen L."/>
        </authorList>
    </citation>
    <scope>NUCLEOTIDE SEQUENCE [LARGE SCALE GENOMIC DNA]</scope>
</reference>
<comment type="caution">
    <text evidence="4">The sequence shown here is derived from an EMBL/GenBank/DDBJ whole genome shotgun (WGS) entry which is preliminary data.</text>
</comment>
<dbReference type="InterPro" id="IPR010080">
    <property type="entry name" value="Thioester_reductase-like_dom"/>
</dbReference>
<dbReference type="Pfam" id="PF07993">
    <property type="entry name" value="NAD_binding_4"/>
    <property type="match status" value="1"/>
</dbReference>
<dbReference type="SUPFAM" id="SSF53335">
    <property type="entry name" value="S-adenosyl-L-methionine-dependent methyltransferases"/>
    <property type="match status" value="1"/>
</dbReference>
<dbReference type="RefSeq" id="WP_324694716.1">
    <property type="nucleotide sequence ID" value="NZ_JAYMYJ010000093.1"/>
</dbReference>
<feature type="domain" description="Thioester reductase (TE)" evidence="3">
    <location>
        <begin position="39"/>
        <end position="272"/>
    </location>
</feature>
<dbReference type="NCBIfam" id="TIGR01746">
    <property type="entry name" value="Thioester-redct"/>
    <property type="match status" value="1"/>
</dbReference>
<evidence type="ECO:0000313" key="4">
    <source>
        <dbReference type="EMBL" id="MEB4591250.1"/>
    </source>
</evidence>
<dbReference type="EMBL" id="JAYMYJ010000093">
    <property type="protein sequence ID" value="MEB4591250.1"/>
    <property type="molecule type" value="Genomic_DNA"/>
</dbReference>
<dbReference type="InterPro" id="IPR029063">
    <property type="entry name" value="SAM-dependent_MTases_sf"/>
</dbReference>
<proteinExistence type="predicted"/>
<evidence type="ECO:0000313" key="5">
    <source>
        <dbReference type="Proteomes" id="UP001308005"/>
    </source>
</evidence>
<evidence type="ECO:0000256" key="2">
    <source>
        <dbReference type="ARBA" id="ARBA00022553"/>
    </source>
</evidence>
<dbReference type="Pfam" id="PF06325">
    <property type="entry name" value="PrmA"/>
    <property type="match status" value="1"/>
</dbReference>
<dbReference type="PANTHER" id="PTHR44845:SF6">
    <property type="entry name" value="BETA-ALANINE-ACTIVATING ENZYME"/>
    <property type="match status" value="1"/>
</dbReference>
<dbReference type="Gene3D" id="3.40.50.150">
    <property type="entry name" value="Vaccinia Virus protein VP39"/>
    <property type="match status" value="1"/>
</dbReference>
<keyword evidence="1" id="KW-0596">Phosphopantetheine</keyword>
<name>A0ABU6CWN2_9GAMM</name>
<keyword evidence="5" id="KW-1185">Reference proteome</keyword>
<accession>A0ABU6CWN2</accession>
<protein>
    <submittedName>
        <fullName evidence="4">Thioester reductase domain-containing protein</fullName>
    </submittedName>
</protein>
<dbReference type="InterPro" id="IPR036291">
    <property type="entry name" value="NAD(P)-bd_dom_sf"/>
</dbReference>
<keyword evidence="2" id="KW-0597">Phosphoprotein</keyword>
<dbReference type="PANTHER" id="PTHR44845">
    <property type="entry name" value="CARRIER DOMAIN-CONTAINING PROTEIN"/>
    <property type="match status" value="1"/>
</dbReference>
<dbReference type="Gene3D" id="3.40.50.720">
    <property type="entry name" value="NAD(P)-binding Rossmann-like Domain"/>
    <property type="match status" value="1"/>
</dbReference>
<evidence type="ECO:0000259" key="3">
    <source>
        <dbReference type="Pfam" id="PF07993"/>
    </source>
</evidence>
<organism evidence="4 5">
    <name type="scientific">Candidatus Thiothrix phosphatis</name>
    <dbReference type="NCBI Taxonomy" id="3112415"/>
    <lineage>
        <taxon>Bacteria</taxon>
        <taxon>Pseudomonadati</taxon>
        <taxon>Pseudomonadota</taxon>
        <taxon>Gammaproteobacteria</taxon>
        <taxon>Thiotrichales</taxon>
        <taxon>Thiotrichaceae</taxon>
        <taxon>Thiothrix</taxon>
    </lineage>
</organism>